<evidence type="ECO:0000313" key="8">
    <source>
        <dbReference type="EMBL" id="TLD69069.1"/>
    </source>
</evidence>
<proteinExistence type="predicted"/>
<evidence type="ECO:0000256" key="6">
    <source>
        <dbReference type="PROSITE-ProRule" id="PRU00278"/>
    </source>
</evidence>
<evidence type="ECO:0000256" key="2">
    <source>
        <dbReference type="ARBA" id="ARBA00013194"/>
    </source>
</evidence>
<dbReference type="Gene3D" id="1.10.4030.10">
    <property type="entry name" value="Porin chaperone SurA, peptide-binding domain"/>
    <property type="match status" value="1"/>
</dbReference>
<reference evidence="8 9" key="1">
    <citation type="submission" date="2019-05" db="EMBL/GenBank/DDBJ databases">
        <title>Verrucobacter flavum gen. nov., sp. nov. a new member of the family Verrucomicrobiaceae.</title>
        <authorList>
            <person name="Szuroczki S."/>
            <person name="Abbaszade G."/>
            <person name="Szabo A."/>
            <person name="Felfoldi T."/>
            <person name="Schumann P."/>
            <person name="Boka K."/>
            <person name="Keki Z."/>
            <person name="Toumi M."/>
            <person name="Toth E."/>
        </authorList>
    </citation>
    <scope>NUCLEOTIDE SEQUENCE [LARGE SCALE GENOMIC DNA]</scope>
    <source>
        <strain evidence="8 9">MG-N-17</strain>
    </source>
</reference>
<comment type="catalytic activity">
    <reaction evidence="1">
        <text>[protein]-peptidylproline (omega=180) = [protein]-peptidylproline (omega=0)</text>
        <dbReference type="Rhea" id="RHEA:16237"/>
        <dbReference type="Rhea" id="RHEA-COMP:10747"/>
        <dbReference type="Rhea" id="RHEA-COMP:10748"/>
        <dbReference type="ChEBI" id="CHEBI:83833"/>
        <dbReference type="ChEBI" id="CHEBI:83834"/>
        <dbReference type="EC" id="5.2.1.8"/>
    </reaction>
</comment>
<dbReference type="InterPro" id="IPR046357">
    <property type="entry name" value="PPIase_dom_sf"/>
</dbReference>
<accession>A0A5R8KBX5</accession>
<sequence>MKKHSRVFIFLVLSGLLMSCGDDAPDAGHVAEVGGQPISKAELEWEMHHVSPGSDRRERALKQLLERKQMVAKARERGLDGDPKTRRSLDGVLIRQLQTEDLQPKLDAVAATAEQIQQRYETATDQWQQPESVILAVLFLPSSPEDTVRRKGNRQLLEQAKEEAGKLPVATGFGRLAVTHSQHQETRYQGGILPPFSPLDQVEGWRKEVLQSSTGLEVGAFTSVVETKEGHYLARVVERAESRRKSFEEVRHEIKRQLMEEGQQAVRDQYAKRLNEAFPWVVNQQQLEAVTEPNSVPRESLAGLPDPVK</sequence>
<dbReference type="InterPro" id="IPR027304">
    <property type="entry name" value="Trigger_fact/SurA_dom_sf"/>
</dbReference>
<keyword evidence="4 6" id="KW-0697">Rotamase</keyword>
<dbReference type="InterPro" id="IPR000297">
    <property type="entry name" value="PPIase_PpiC"/>
</dbReference>
<dbReference type="PANTHER" id="PTHR47245">
    <property type="entry name" value="PEPTIDYLPROLYL ISOMERASE"/>
    <property type="match status" value="1"/>
</dbReference>
<dbReference type="Gene3D" id="3.10.50.40">
    <property type="match status" value="1"/>
</dbReference>
<dbReference type="AlphaFoldDB" id="A0A5R8KBX5"/>
<dbReference type="SUPFAM" id="SSF54534">
    <property type="entry name" value="FKBP-like"/>
    <property type="match status" value="1"/>
</dbReference>
<keyword evidence="9" id="KW-1185">Reference proteome</keyword>
<evidence type="ECO:0000313" key="9">
    <source>
        <dbReference type="Proteomes" id="UP000306196"/>
    </source>
</evidence>
<dbReference type="PROSITE" id="PS51257">
    <property type="entry name" value="PROKAR_LIPOPROTEIN"/>
    <property type="match status" value="1"/>
</dbReference>
<keyword evidence="3" id="KW-0732">Signal</keyword>
<dbReference type="PROSITE" id="PS50198">
    <property type="entry name" value="PPIC_PPIASE_2"/>
    <property type="match status" value="1"/>
</dbReference>
<evidence type="ECO:0000256" key="3">
    <source>
        <dbReference type="ARBA" id="ARBA00022729"/>
    </source>
</evidence>
<name>A0A5R8KBX5_9BACT</name>
<dbReference type="RefSeq" id="WP_138087993.1">
    <property type="nucleotide sequence ID" value="NZ_VAUV01000016.1"/>
</dbReference>
<gene>
    <name evidence="8" type="ORF">FEM03_19565</name>
</gene>
<feature type="domain" description="PpiC" evidence="7">
    <location>
        <begin position="130"/>
        <end position="238"/>
    </location>
</feature>
<organism evidence="8 9">
    <name type="scientific">Phragmitibacter flavus</name>
    <dbReference type="NCBI Taxonomy" id="2576071"/>
    <lineage>
        <taxon>Bacteria</taxon>
        <taxon>Pseudomonadati</taxon>
        <taxon>Verrucomicrobiota</taxon>
        <taxon>Verrucomicrobiia</taxon>
        <taxon>Verrucomicrobiales</taxon>
        <taxon>Verrucomicrobiaceae</taxon>
        <taxon>Phragmitibacter</taxon>
    </lineage>
</organism>
<protein>
    <recommendedName>
        <fullName evidence="2">peptidylprolyl isomerase</fullName>
        <ecNumber evidence="2">5.2.1.8</ecNumber>
    </recommendedName>
</protein>
<dbReference type="Pfam" id="PF13145">
    <property type="entry name" value="Rotamase_2"/>
    <property type="match status" value="1"/>
</dbReference>
<evidence type="ECO:0000256" key="5">
    <source>
        <dbReference type="ARBA" id="ARBA00023235"/>
    </source>
</evidence>
<keyword evidence="5 6" id="KW-0413">Isomerase</keyword>
<comment type="caution">
    <text evidence="8">The sequence shown here is derived from an EMBL/GenBank/DDBJ whole genome shotgun (WGS) entry which is preliminary data.</text>
</comment>
<dbReference type="EC" id="5.2.1.8" evidence="2"/>
<dbReference type="SUPFAM" id="SSF109998">
    <property type="entry name" value="Triger factor/SurA peptide-binding domain-like"/>
    <property type="match status" value="1"/>
</dbReference>
<evidence type="ECO:0000256" key="4">
    <source>
        <dbReference type="ARBA" id="ARBA00023110"/>
    </source>
</evidence>
<dbReference type="EMBL" id="VAUV01000016">
    <property type="protein sequence ID" value="TLD69069.1"/>
    <property type="molecule type" value="Genomic_DNA"/>
</dbReference>
<evidence type="ECO:0000256" key="1">
    <source>
        <dbReference type="ARBA" id="ARBA00000971"/>
    </source>
</evidence>
<dbReference type="OrthoDB" id="9812372at2"/>
<evidence type="ECO:0000259" key="7">
    <source>
        <dbReference type="PROSITE" id="PS50198"/>
    </source>
</evidence>
<dbReference type="PANTHER" id="PTHR47245:SF1">
    <property type="entry name" value="FOLDASE PROTEIN PRSA"/>
    <property type="match status" value="1"/>
</dbReference>
<dbReference type="Proteomes" id="UP000306196">
    <property type="component" value="Unassembled WGS sequence"/>
</dbReference>
<dbReference type="InterPro" id="IPR050245">
    <property type="entry name" value="PrsA_foldase"/>
</dbReference>
<dbReference type="GO" id="GO:0003755">
    <property type="term" value="F:peptidyl-prolyl cis-trans isomerase activity"/>
    <property type="evidence" value="ECO:0007669"/>
    <property type="project" value="UniProtKB-KW"/>
</dbReference>